<dbReference type="SMART" id="SM00450">
    <property type="entry name" value="RHOD"/>
    <property type="match status" value="1"/>
</dbReference>
<dbReference type="EMBL" id="JBHUGI010000024">
    <property type="protein sequence ID" value="MFD1928242.1"/>
    <property type="molecule type" value="Genomic_DNA"/>
</dbReference>
<evidence type="ECO:0000259" key="1">
    <source>
        <dbReference type="PROSITE" id="PS50206"/>
    </source>
</evidence>
<organism evidence="2 3">
    <name type="scientific">Sporosarcina siberiensis</name>
    <dbReference type="NCBI Taxonomy" id="1365606"/>
    <lineage>
        <taxon>Bacteria</taxon>
        <taxon>Bacillati</taxon>
        <taxon>Bacillota</taxon>
        <taxon>Bacilli</taxon>
        <taxon>Bacillales</taxon>
        <taxon>Caryophanaceae</taxon>
        <taxon>Sporosarcina</taxon>
    </lineage>
</organism>
<dbReference type="Pfam" id="PF00581">
    <property type="entry name" value="Rhodanese"/>
    <property type="match status" value="1"/>
</dbReference>
<dbReference type="InterPro" id="IPR050229">
    <property type="entry name" value="GlpE_sulfurtransferase"/>
</dbReference>
<dbReference type="InterPro" id="IPR036873">
    <property type="entry name" value="Rhodanese-like_dom_sf"/>
</dbReference>
<dbReference type="Proteomes" id="UP001597218">
    <property type="component" value="Unassembled WGS sequence"/>
</dbReference>
<proteinExistence type="predicted"/>
<sequence length="99" mass="11366">MKEITVQEVVEKMENNEVLNMIDVREVEEVRGGHIDGIVNIPLGLLEFRMNELDKKKEYIMICRSGGRSGQATAFLQEWGFDVTNMTGGMMAWEEEQNK</sequence>
<dbReference type="InterPro" id="IPR001763">
    <property type="entry name" value="Rhodanese-like_dom"/>
</dbReference>
<gene>
    <name evidence="2" type="ORF">ACFSFY_09240</name>
</gene>
<dbReference type="RefSeq" id="WP_381537404.1">
    <property type="nucleotide sequence ID" value="NZ_JBHUGI010000024.1"/>
</dbReference>
<dbReference type="PANTHER" id="PTHR43031">
    <property type="entry name" value="FAD-DEPENDENT OXIDOREDUCTASE"/>
    <property type="match status" value="1"/>
</dbReference>
<feature type="domain" description="Rhodanese" evidence="1">
    <location>
        <begin position="15"/>
        <end position="98"/>
    </location>
</feature>
<dbReference type="SUPFAM" id="SSF52821">
    <property type="entry name" value="Rhodanese/Cell cycle control phosphatase"/>
    <property type="match status" value="1"/>
</dbReference>
<dbReference type="PANTHER" id="PTHR43031:SF17">
    <property type="entry name" value="SULFURTRANSFERASE YTWF-RELATED"/>
    <property type="match status" value="1"/>
</dbReference>
<dbReference type="Gene3D" id="3.40.250.10">
    <property type="entry name" value="Rhodanese-like domain"/>
    <property type="match status" value="1"/>
</dbReference>
<comment type="caution">
    <text evidence="2">The sequence shown here is derived from an EMBL/GenBank/DDBJ whole genome shotgun (WGS) entry which is preliminary data.</text>
</comment>
<name>A0ABW4SI51_9BACL</name>
<keyword evidence="3" id="KW-1185">Reference proteome</keyword>
<evidence type="ECO:0000313" key="2">
    <source>
        <dbReference type="EMBL" id="MFD1928242.1"/>
    </source>
</evidence>
<dbReference type="CDD" id="cd00158">
    <property type="entry name" value="RHOD"/>
    <property type="match status" value="1"/>
</dbReference>
<reference evidence="3" key="1">
    <citation type="journal article" date="2019" name="Int. J. Syst. Evol. Microbiol.">
        <title>The Global Catalogue of Microorganisms (GCM) 10K type strain sequencing project: providing services to taxonomists for standard genome sequencing and annotation.</title>
        <authorList>
            <consortium name="The Broad Institute Genomics Platform"/>
            <consortium name="The Broad Institute Genome Sequencing Center for Infectious Disease"/>
            <person name="Wu L."/>
            <person name="Ma J."/>
        </authorList>
    </citation>
    <scope>NUCLEOTIDE SEQUENCE [LARGE SCALE GENOMIC DNA]</scope>
    <source>
        <strain evidence="3">CGMCC 4.7177</strain>
    </source>
</reference>
<evidence type="ECO:0000313" key="3">
    <source>
        <dbReference type="Proteomes" id="UP001597218"/>
    </source>
</evidence>
<protein>
    <submittedName>
        <fullName evidence="2">Rhodanese-like domain-containing protein</fullName>
    </submittedName>
</protein>
<accession>A0ABW4SI51</accession>
<dbReference type="PROSITE" id="PS50206">
    <property type="entry name" value="RHODANESE_3"/>
    <property type="match status" value="1"/>
</dbReference>